<keyword evidence="5 8" id="KW-0812">Transmembrane</keyword>
<dbReference type="PRINTS" id="PR00812">
    <property type="entry name" value="BCTERIALGSPF"/>
</dbReference>
<dbReference type="InterPro" id="IPR042094">
    <property type="entry name" value="T2SS_GspF_sf"/>
</dbReference>
<dbReference type="AlphaFoldDB" id="A0A9D0Z0F3"/>
<comment type="subcellular location">
    <subcellularLocation>
        <location evidence="1">Cell inner membrane</location>
        <topology evidence="1">Multi-pass membrane protein</topology>
    </subcellularLocation>
</comment>
<evidence type="ECO:0000259" key="9">
    <source>
        <dbReference type="Pfam" id="PF00482"/>
    </source>
</evidence>
<keyword evidence="6 8" id="KW-1133">Transmembrane helix</keyword>
<comment type="caution">
    <text evidence="10">The sequence shown here is derived from an EMBL/GenBank/DDBJ whole genome shotgun (WGS) entry which is preliminary data.</text>
</comment>
<reference evidence="10" key="1">
    <citation type="submission" date="2020-10" db="EMBL/GenBank/DDBJ databases">
        <authorList>
            <person name="Gilroy R."/>
        </authorList>
    </citation>
    <scope>NUCLEOTIDE SEQUENCE</scope>
    <source>
        <strain evidence="10">CHK165-10780</strain>
    </source>
</reference>
<feature type="domain" description="Type II secretion system protein GspF" evidence="9">
    <location>
        <begin position="126"/>
        <end position="248"/>
    </location>
</feature>
<feature type="transmembrane region" description="Helical" evidence="8">
    <location>
        <begin position="279"/>
        <end position="297"/>
    </location>
</feature>
<keyword evidence="7 8" id="KW-0472">Membrane</keyword>
<dbReference type="PANTHER" id="PTHR30012">
    <property type="entry name" value="GENERAL SECRETION PATHWAY PROTEIN"/>
    <property type="match status" value="1"/>
</dbReference>
<dbReference type="EMBL" id="DVFU01000131">
    <property type="protein sequence ID" value="HIQ65414.1"/>
    <property type="molecule type" value="Genomic_DNA"/>
</dbReference>
<feature type="transmembrane region" description="Helical" evidence="8">
    <location>
        <begin position="225"/>
        <end position="247"/>
    </location>
</feature>
<dbReference type="Gene3D" id="1.20.81.30">
    <property type="entry name" value="Type II secretion system (T2SS), domain F"/>
    <property type="match status" value="2"/>
</dbReference>
<keyword evidence="4" id="KW-0997">Cell inner membrane</keyword>
<evidence type="ECO:0000313" key="11">
    <source>
        <dbReference type="Proteomes" id="UP000886725"/>
    </source>
</evidence>
<evidence type="ECO:0000313" key="10">
    <source>
        <dbReference type="EMBL" id="HIQ65414.1"/>
    </source>
</evidence>
<comment type="similarity">
    <text evidence="2">Belongs to the GSP F family.</text>
</comment>
<feature type="transmembrane region" description="Helical" evidence="8">
    <location>
        <begin position="432"/>
        <end position="453"/>
    </location>
</feature>
<proteinExistence type="inferred from homology"/>
<organism evidence="10 11">
    <name type="scientific">Candidatus Faecenecus gallistercoris</name>
    <dbReference type="NCBI Taxonomy" id="2840793"/>
    <lineage>
        <taxon>Bacteria</taxon>
        <taxon>Bacillati</taxon>
        <taxon>Bacillota</taxon>
        <taxon>Bacillota incertae sedis</taxon>
        <taxon>Candidatus Faecenecus</taxon>
    </lineage>
</organism>
<dbReference type="GO" id="GO:0005886">
    <property type="term" value="C:plasma membrane"/>
    <property type="evidence" value="ECO:0007669"/>
    <property type="project" value="UniProtKB-SubCell"/>
</dbReference>
<evidence type="ECO:0000256" key="8">
    <source>
        <dbReference type="SAM" id="Phobius"/>
    </source>
</evidence>
<dbReference type="PANTHER" id="PTHR30012:SF0">
    <property type="entry name" value="TYPE II SECRETION SYSTEM PROTEIN F-RELATED"/>
    <property type="match status" value="1"/>
</dbReference>
<evidence type="ECO:0000256" key="4">
    <source>
        <dbReference type="ARBA" id="ARBA00022519"/>
    </source>
</evidence>
<reference evidence="10" key="2">
    <citation type="journal article" date="2021" name="PeerJ">
        <title>Extensive microbial diversity within the chicken gut microbiome revealed by metagenomics and culture.</title>
        <authorList>
            <person name="Gilroy R."/>
            <person name="Ravi A."/>
            <person name="Getino M."/>
            <person name="Pursley I."/>
            <person name="Horton D.L."/>
            <person name="Alikhan N.F."/>
            <person name="Baker D."/>
            <person name="Gharbi K."/>
            <person name="Hall N."/>
            <person name="Watson M."/>
            <person name="Adriaenssens E.M."/>
            <person name="Foster-Nyarko E."/>
            <person name="Jarju S."/>
            <person name="Secka A."/>
            <person name="Antonio M."/>
            <person name="Oren A."/>
            <person name="Chaudhuri R.R."/>
            <person name="La Ragione R."/>
            <person name="Hildebrand F."/>
            <person name="Pallen M.J."/>
        </authorList>
    </citation>
    <scope>NUCLEOTIDE SEQUENCE</scope>
    <source>
        <strain evidence="10">CHK165-10780</strain>
    </source>
</reference>
<sequence length="460" mass="51775">MKDGLINFYKSTSNMFKKKEKKPKTPEVDTDKLIQETIANAKGISGQKTEQQVNRHAGEKRTQFNYVVKNAYGQTVKSMFDAYDIEEVRMFLTNEGYEIVSIAPAKAYEKDLFQAKISTSELSFVLTQLSTYIKAGIPLIDSVRILAKQTTVPSKRKVYERIVYDLVTGNNFSQALENQSATFPRLLINMVKTSEMTGDLPSTLDEMADYYTSIEQTRKDMLSALMYPSIILVVAIAVIIFVLVAVVPSFTTMYEGTGSELPGITIFTMNASSFIQNNWYYIVLVLAVIVGAYWYAFKNIKSFRKTMQTIYMHMPVFGNIIIYNEVTTFTKTFASLLNHSVNITDSMEILSKITNNEIYKDIIANTLLTLSKGGKISESFRGKWAFPIVAYEMLVTGESTGQLGTMMEKVSVHFGNLHKNAINMLKTLIEPITIAFLAVCVGFILLSIIIPMFDVYSTVQ</sequence>
<protein>
    <submittedName>
        <fullName evidence="10">Type II secretion system F family protein</fullName>
    </submittedName>
</protein>
<evidence type="ECO:0000256" key="6">
    <source>
        <dbReference type="ARBA" id="ARBA00022989"/>
    </source>
</evidence>
<keyword evidence="3" id="KW-1003">Cell membrane</keyword>
<dbReference type="Proteomes" id="UP000886725">
    <property type="component" value="Unassembled WGS sequence"/>
</dbReference>
<feature type="domain" description="Type II secretion system protein GspF" evidence="9">
    <location>
        <begin position="329"/>
        <end position="451"/>
    </location>
</feature>
<evidence type="ECO:0000256" key="5">
    <source>
        <dbReference type="ARBA" id="ARBA00022692"/>
    </source>
</evidence>
<evidence type="ECO:0000256" key="3">
    <source>
        <dbReference type="ARBA" id="ARBA00022475"/>
    </source>
</evidence>
<dbReference type="Pfam" id="PF00482">
    <property type="entry name" value="T2SSF"/>
    <property type="match status" value="2"/>
</dbReference>
<evidence type="ECO:0000256" key="1">
    <source>
        <dbReference type="ARBA" id="ARBA00004429"/>
    </source>
</evidence>
<dbReference type="FunFam" id="1.20.81.30:FF:000001">
    <property type="entry name" value="Type II secretion system protein F"/>
    <property type="match status" value="1"/>
</dbReference>
<dbReference type="InterPro" id="IPR003004">
    <property type="entry name" value="GspF/PilC"/>
</dbReference>
<name>A0A9D0Z0F3_9FIRM</name>
<evidence type="ECO:0000256" key="2">
    <source>
        <dbReference type="ARBA" id="ARBA00005745"/>
    </source>
</evidence>
<evidence type="ECO:0000256" key="7">
    <source>
        <dbReference type="ARBA" id="ARBA00023136"/>
    </source>
</evidence>
<accession>A0A9D0Z0F3</accession>
<gene>
    <name evidence="10" type="ORF">IAC85_06730</name>
</gene>
<dbReference type="InterPro" id="IPR018076">
    <property type="entry name" value="T2SS_GspF_dom"/>
</dbReference>